<feature type="compositionally biased region" description="Basic and acidic residues" evidence="1">
    <location>
        <begin position="208"/>
        <end position="222"/>
    </location>
</feature>
<sequence>MVNTVNAPPGTTGQIHGSITAVMRAFGAAARPLYLPDASAGPATADCASLVVYLDVTKGFNAVVSRERLAAYTVEALQGFSTWVPLAPPCAAPVVSTQTSTGCIHGLSVGAMVVDVVDWVRSPPRQVRFRCLESLADPVSLRSFAVAEVDLPSELWAKSETRGLAAARVQAPAGAAGAGAVGAGAGSASASSSSAAAAPAAAAPPASAERRAREGRERRRAEPLWTPLAELARGEYESAKVPGEMLKSSHAGLEKGQVPAA</sequence>
<dbReference type="Proteomes" id="UP001189429">
    <property type="component" value="Unassembled WGS sequence"/>
</dbReference>
<keyword evidence="3" id="KW-1185">Reference proteome</keyword>
<evidence type="ECO:0000256" key="1">
    <source>
        <dbReference type="SAM" id="MobiDB-lite"/>
    </source>
</evidence>
<dbReference type="EMBL" id="CAUYUJ010009524">
    <property type="protein sequence ID" value="CAK0827028.1"/>
    <property type="molecule type" value="Genomic_DNA"/>
</dbReference>
<name>A0ABN9S5E1_9DINO</name>
<gene>
    <name evidence="2" type="ORF">PCOR1329_LOCUS26655</name>
</gene>
<feature type="region of interest" description="Disordered" evidence="1">
    <location>
        <begin position="196"/>
        <end position="227"/>
    </location>
</feature>
<evidence type="ECO:0000313" key="2">
    <source>
        <dbReference type="EMBL" id="CAK0827028.1"/>
    </source>
</evidence>
<protein>
    <submittedName>
        <fullName evidence="2">Uncharacterized protein</fullName>
    </submittedName>
</protein>
<comment type="caution">
    <text evidence="2">The sequence shown here is derived from an EMBL/GenBank/DDBJ whole genome shotgun (WGS) entry which is preliminary data.</text>
</comment>
<feature type="compositionally biased region" description="Low complexity" evidence="1">
    <location>
        <begin position="196"/>
        <end position="207"/>
    </location>
</feature>
<organism evidence="2 3">
    <name type="scientific">Prorocentrum cordatum</name>
    <dbReference type="NCBI Taxonomy" id="2364126"/>
    <lineage>
        <taxon>Eukaryota</taxon>
        <taxon>Sar</taxon>
        <taxon>Alveolata</taxon>
        <taxon>Dinophyceae</taxon>
        <taxon>Prorocentrales</taxon>
        <taxon>Prorocentraceae</taxon>
        <taxon>Prorocentrum</taxon>
    </lineage>
</organism>
<reference evidence="2" key="1">
    <citation type="submission" date="2023-10" db="EMBL/GenBank/DDBJ databases">
        <authorList>
            <person name="Chen Y."/>
            <person name="Shah S."/>
            <person name="Dougan E. K."/>
            <person name="Thang M."/>
            <person name="Chan C."/>
        </authorList>
    </citation>
    <scope>NUCLEOTIDE SEQUENCE [LARGE SCALE GENOMIC DNA]</scope>
</reference>
<accession>A0ABN9S5E1</accession>
<evidence type="ECO:0000313" key="3">
    <source>
        <dbReference type="Proteomes" id="UP001189429"/>
    </source>
</evidence>
<proteinExistence type="predicted"/>